<keyword evidence="6" id="KW-0862">Zinc</keyword>
<dbReference type="GO" id="GO:0051604">
    <property type="term" value="P:protein maturation"/>
    <property type="evidence" value="ECO:0007669"/>
    <property type="project" value="TreeGrafter"/>
</dbReference>
<sequence>MQSTNNKPAKIPQAEVEQAIPARIQLNITGVVQGVGFRPFVYRLAHELGLSGSVLNNNQGVLIKAQGSKNALTQFEQAFVLSPPPLSRIDSITSKPLAIVANETGFRIIASDNTQENSDNGINPNNGNVNNSVVAVSPDKCTCNDCFNEISNSNNRHFRYPFTNCTNCGPRYTLIKNLPYDRPNTAMANFAMCDSCADAYQNPLDRRYHAQPVSCPECGPQLSFNNAALESLSVKQQALTDAVNALKEGKILAIKGLGGFHLVCDACNDASIALLRERKHRPAKPFAIMVENPQMAGQYVCGAKSEWQTLSSAERPITLMQKIPAPLCTAIEYQQNKLSELVAPAIDKLGVFLPYTPLHFLLLAQLKRPLVMTSANLSGEPIIIEARDIKQKLGHVVDFILDHNRPILNACDDSVVQVINDKVQVLRLARGYAPLSLYCDQAIPQATLAVGAQQKNSVCFGFKRNIFLSPHIGDLASIKALDYFHHTLATFNTFYGFEAKKLVHDTHPDYATSVWAEKQPQKKLMVQHHYAHVLSVMAANNYTGSVLGFTFDGTGLGDDATLWGGEALLCNNQQYQRLAHLMPFQLIGGEQAIKHPNRVLLSILLEKYSPQQILALQLPAFTNMPNFSFNNLTKLWRANISVKTSSIGRLFDAVAAALGLVSEIQYEGQAGMLLEAAANSLAQHALLDTDNKLPKQALSACNPQNDNVSVNNSDSKTPISNQYLGSPIHFSIRSNSNVWDCADLMVQIINAITAQPLSSIRVALIAKAFMDALSDIVCLTAKNHLELPIALCGGVFQNKYLLGRCETALIAQGNRVLEPKYVPINDGGIALGQLWHSLGTPARD</sequence>
<accession>A0AAW8NMD7</accession>
<dbReference type="PANTHER" id="PTHR42959">
    <property type="entry name" value="CARBAMOYLTRANSFERASE"/>
    <property type="match status" value="1"/>
</dbReference>
<evidence type="ECO:0000259" key="11">
    <source>
        <dbReference type="PROSITE" id="PS51163"/>
    </source>
</evidence>
<dbReference type="GO" id="GO:0003998">
    <property type="term" value="F:acylphosphatase activity"/>
    <property type="evidence" value="ECO:0007669"/>
    <property type="project" value="UniProtKB-EC"/>
</dbReference>
<dbReference type="InterPro" id="IPR011125">
    <property type="entry name" value="Znf_HypF"/>
</dbReference>
<proteinExistence type="inferred from homology"/>
<dbReference type="RefSeq" id="WP_310654738.1">
    <property type="nucleotide sequence ID" value="NZ_JAPMLA010000001.1"/>
</dbReference>
<evidence type="ECO:0000313" key="15">
    <source>
        <dbReference type="Proteomes" id="UP001271263"/>
    </source>
</evidence>
<evidence type="ECO:0000256" key="7">
    <source>
        <dbReference type="ARBA" id="ARBA00048220"/>
    </source>
</evidence>
<dbReference type="PIRSF" id="PIRSF006256">
    <property type="entry name" value="CMPcnvr_hdrg_mat"/>
    <property type="match status" value="1"/>
</dbReference>
<evidence type="ECO:0000313" key="12">
    <source>
        <dbReference type="EMBL" id="MDR8523930.1"/>
    </source>
</evidence>
<evidence type="ECO:0000256" key="4">
    <source>
        <dbReference type="ARBA" id="ARBA00022723"/>
    </source>
</evidence>
<dbReference type="InterPro" id="IPR004421">
    <property type="entry name" value="Carbamoyltransferase_HypF"/>
</dbReference>
<dbReference type="PROSITE" id="PS51163">
    <property type="entry name" value="YRDC"/>
    <property type="match status" value="1"/>
</dbReference>
<evidence type="ECO:0000256" key="1">
    <source>
        <dbReference type="ARBA" id="ARBA00004711"/>
    </source>
</evidence>
<feature type="domain" description="YrdC-like" evidence="11">
    <location>
        <begin position="236"/>
        <end position="431"/>
    </location>
</feature>
<dbReference type="Gene3D" id="3.30.420.360">
    <property type="match status" value="1"/>
</dbReference>
<keyword evidence="3 12" id="KW-0436">Ligase</keyword>
<dbReference type="InterPro" id="IPR055128">
    <property type="entry name" value="HypF_C_2"/>
</dbReference>
<reference evidence="13 15" key="1">
    <citation type="journal article" date="2022" name="bioRxiv">
        <title>Prophages regulate Shewanella fidelis 3313 motility and biofilm formation: implications for gut colonization dynamics in Ciona robusta.</title>
        <authorList>
            <person name="Natarajan O."/>
            <person name="Gibboney S.L."/>
            <person name="Young M.N."/>
            <person name="Lim S.J."/>
            <person name="Pluta N."/>
            <person name="Atkinson C.G."/>
            <person name="Leigh B.A."/>
            <person name="Liberti A."/>
            <person name="Kees E.D."/>
            <person name="Breitbart M."/>
            <person name="Gralnick J.A."/>
            <person name="Dishaw L.J."/>
        </authorList>
    </citation>
    <scope>NUCLEOTIDE SEQUENCE [LARGE SCALE GENOMIC DNA]</scope>
    <source>
        <strain evidence="13 15">JG4066</strain>
    </source>
</reference>
<name>A0AAW8NMD7_9GAMM</name>
<dbReference type="GO" id="GO:0016743">
    <property type="term" value="F:carboxyl- or carbamoyltransferase activity"/>
    <property type="evidence" value="ECO:0007669"/>
    <property type="project" value="UniProtKB-UniRule"/>
</dbReference>
<evidence type="ECO:0000313" key="13">
    <source>
        <dbReference type="EMBL" id="MDW4823635.1"/>
    </source>
</evidence>
<dbReference type="EMBL" id="JAPMLD010000002">
    <property type="protein sequence ID" value="MDW4823635.1"/>
    <property type="molecule type" value="Genomic_DNA"/>
</dbReference>
<dbReference type="PROSITE" id="PS51160">
    <property type="entry name" value="ACYLPHOSPHATASE_3"/>
    <property type="match status" value="1"/>
</dbReference>
<dbReference type="Gene3D" id="3.90.870.50">
    <property type="match status" value="1"/>
</dbReference>
<dbReference type="InterPro" id="IPR001792">
    <property type="entry name" value="Acylphosphatase-like_dom"/>
</dbReference>
<comment type="similarity">
    <text evidence="2 8">Belongs to the carbamoyltransferase HypF family.</text>
</comment>
<dbReference type="NCBIfam" id="TIGR00143">
    <property type="entry name" value="hypF"/>
    <property type="match status" value="1"/>
</dbReference>
<comment type="catalytic activity">
    <reaction evidence="7 8">
        <text>C-terminal L-cysteinyl-[HypE protein] + carbamoyl phosphate + ATP + H2O = C-terminal S-carboxamide-L-cysteinyl-[HypE protein] + AMP + phosphate + diphosphate + H(+)</text>
        <dbReference type="Rhea" id="RHEA:55636"/>
        <dbReference type="Rhea" id="RHEA-COMP:14247"/>
        <dbReference type="Rhea" id="RHEA-COMP:14392"/>
        <dbReference type="ChEBI" id="CHEBI:15377"/>
        <dbReference type="ChEBI" id="CHEBI:15378"/>
        <dbReference type="ChEBI" id="CHEBI:30616"/>
        <dbReference type="ChEBI" id="CHEBI:33019"/>
        <dbReference type="ChEBI" id="CHEBI:43474"/>
        <dbReference type="ChEBI" id="CHEBI:58228"/>
        <dbReference type="ChEBI" id="CHEBI:76913"/>
        <dbReference type="ChEBI" id="CHEBI:139126"/>
        <dbReference type="ChEBI" id="CHEBI:456215"/>
    </reaction>
</comment>
<dbReference type="Pfam" id="PF17788">
    <property type="entry name" value="HypF_C"/>
    <property type="match status" value="1"/>
</dbReference>
<dbReference type="SUPFAM" id="SSF55821">
    <property type="entry name" value="YrdC/RibB"/>
    <property type="match status" value="1"/>
</dbReference>
<keyword evidence="15" id="KW-1185">Reference proteome</keyword>
<keyword evidence="9" id="KW-0378">Hydrolase</keyword>
<evidence type="ECO:0000256" key="2">
    <source>
        <dbReference type="ARBA" id="ARBA00008097"/>
    </source>
</evidence>
<comment type="pathway">
    <text evidence="1 8">Protein modification; [NiFe] hydrogenase maturation.</text>
</comment>
<dbReference type="AlphaFoldDB" id="A0AAW8NMD7"/>
<dbReference type="Gene3D" id="3.30.420.40">
    <property type="match status" value="1"/>
</dbReference>
<evidence type="ECO:0000313" key="14">
    <source>
        <dbReference type="Proteomes" id="UP001259340"/>
    </source>
</evidence>
<evidence type="ECO:0000259" key="10">
    <source>
        <dbReference type="PROSITE" id="PS51160"/>
    </source>
</evidence>
<dbReference type="InterPro" id="IPR017945">
    <property type="entry name" value="DHBP_synth_RibB-like_a/b_dom"/>
</dbReference>
<dbReference type="GO" id="GO:0008270">
    <property type="term" value="F:zinc ion binding"/>
    <property type="evidence" value="ECO:0007669"/>
    <property type="project" value="UniProtKB-KW"/>
</dbReference>
<comment type="caution">
    <text evidence="12">The sequence shown here is derived from an EMBL/GenBank/DDBJ whole genome shotgun (WGS) entry which is preliminary data.</text>
</comment>
<dbReference type="Proteomes" id="UP001271263">
    <property type="component" value="Unassembled WGS sequence"/>
</dbReference>
<feature type="domain" description="Acylphosphatase-like" evidence="10">
    <location>
        <begin position="23"/>
        <end position="110"/>
    </location>
</feature>
<dbReference type="Pfam" id="PF00708">
    <property type="entry name" value="Acylphosphatase"/>
    <property type="match status" value="1"/>
</dbReference>
<dbReference type="InterPro" id="IPR017968">
    <property type="entry name" value="Acylphosphatase_CS"/>
</dbReference>
<dbReference type="Pfam" id="PF22521">
    <property type="entry name" value="HypF_C_2"/>
    <property type="match status" value="2"/>
</dbReference>
<dbReference type="EC" id="6.2.-.-" evidence="8"/>
<dbReference type="InterPro" id="IPR006070">
    <property type="entry name" value="Sua5-like_dom"/>
</dbReference>
<evidence type="ECO:0000256" key="3">
    <source>
        <dbReference type="ARBA" id="ARBA00022598"/>
    </source>
</evidence>
<evidence type="ECO:0000256" key="5">
    <source>
        <dbReference type="ARBA" id="ARBA00022771"/>
    </source>
</evidence>
<gene>
    <name evidence="12" type="primary">hypF</name>
    <name evidence="12" type="ORF">OS133_09625</name>
    <name evidence="13" type="ORF">OS134_06090</name>
</gene>
<organism evidence="12 14">
    <name type="scientific">Shewanella fidelis</name>
    <dbReference type="NCBI Taxonomy" id="173509"/>
    <lineage>
        <taxon>Bacteria</taxon>
        <taxon>Pseudomonadati</taxon>
        <taxon>Pseudomonadota</taxon>
        <taxon>Gammaproteobacteria</taxon>
        <taxon>Alteromonadales</taxon>
        <taxon>Shewanellaceae</taxon>
        <taxon>Shewanella</taxon>
    </lineage>
</organism>
<dbReference type="Pfam" id="PF07503">
    <property type="entry name" value="zf-HYPF"/>
    <property type="match status" value="2"/>
</dbReference>
<dbReference type="Gene3D" id="3.30.110.120">
    <property type="match status" value="1"/>
</dbReference>
<dbReference type="InterPro" id="IPR036046">
    <property type="entry name" value="Acylphosphatase-like_dom_sf"/>
</dbReference>
<dbReference type="EMBL" id="JAPMLE010000001">
    <property type="protein sequence ID" value="MDR8523930.1"/>
    <property type="molecule type" value="Genomic_DNA"/>
</dbReference>
<keyword evidence="5" id="KW-0863">Zinc-finger</keyword>
<evidence type="ECO:0000256" key="8">
    <source>
        <dbReference type="PIRNR" id="PIRNR006256"/>
    </source>
</evidence>
<feature type="active site" evidence="9">
    <location>
        <position position="56"/>
    </location>
</feature>
<protein>
    <recommendedName>
        <fullName evidence="8">Carbamoyltransferase HypF</fullName>
        <ecNumber evidence="8">6.2.-.-</ecNumber>
    </recommendedName>
</protein>
<feature type="active site" evidence="9">
    <location>
        <position position="38"/>
    </location>
</feature>
<dbReference type="Proteomes" id="UP001259340">
    <property type="component" value="Unassembled WGS sequence"/>
</dbReference>
<dbReference type="Pfam" id="PF01300">
    <property type="entry name" value="Sua5_yciO_yrdC"/>
    <property type="match status" value="1"/>
</dbReference>
<evidence type="ECO:0000256" key="9">
    <source>
        <dbReference type="PROSITE-ProRule" id="PRU00520"/>
    </source>
</evidence>
<dbReference type="InterPro" id="IPR041440">
    <property type="entry name" value="HypF_C"/>
</dbReference>
<dbReference type="InterPro" id="IPR051060">
    <property type="entry name" value="Carbamoyltrans_HypF-like"/>
</dbReference>
<comment type="catalytic activity">
    <reaction evidence="9">
        <text>an acyl phosphate + H2O = a carboxylate + phosphate + H(+)</text>
        <dbReference type="Rhea" id="RHEA:14965"/>
        <dbReference type="ChEBI" id="CHEBI:15377"/>
        <dbReference type="ChEBI" id="CHEBI:15378"/>
        <dbReference type="ChEBI" id="CHEBI:29067"/>
        <dbReference type="ChEBI" id="CHEBI:43474"/>
        <dbReference type="ChEBI" id="CHEBI:59918"/>
        <dbReference type="EC" id="3.6.1.7"/>
    </reaction>
</comment>
<dbReference type="GO" id="GO:0016874">
    <property type="term" value="F:ligase activity"/>
    <property type="evidence" value="ECO:0007669"/>
    <property type="project" value="UniProtKB-UniRule"/>
</dbReference>
<keyword evidence="4" id="KW-0479">Metal-binding</keyword>
<dbReference type="PANTHER" id="PTHR42959:SF1">
    <property type="entry name" value="CARBAMOYLTRANSFERASE HYPF"/>
    <property type="match status" value="1"/>
</dbReference>
<dbReference type="GO" id="GO:0003725">
    <property type="term" value="F:double-stranded RNA binding"/>
    <property type="evidence" value="ECO:0007669"/>
    <property type="project" value="InterPro"/>
</dbReference>
<reference evidence="12" key="2">
    <citation type="submission" date="2022-11" db="EMBL/GenBank/DDBJ databases">
        <title>Prophages regulate Shewanella fidelis motility and biofilm formation: implications for gut colonization dynamics in Ciona robusta.</title>
        <authorList>
            <person name="Natarajan O."/>
            <person name="Gibboney S.L."/>
            <person name="Young M.N."/>
            <person name="Lim S.J."/>
            <person name="Pluta N."/>
            <person name="Atkinson C.G.F."/>
            <person name="Leigh B.A."/>
            <person name="Liberti A."/>
            <person name="Kees E."/>
            <person name="Breitbart M."/>
            <person name="Gralnick J."/>
            <person name="Dishaw L.J."/>
        </authorList>
    </citation>
    <scope>NUCLEOTIDE SEQUENCE</scope>
    <source>
        <strain evidence="12">3313</strain>
    </source>
</reference>
<dbReference type="PROSITE" id="PS00150">
    <property type="entry name" value="ACYLPHOSPHATASE_1"/>
    <property type="match status" value="1"/>
</dbReference>
<dbReference type="SUPFAM" id="SSF54975">
    <property type="entry name" value="Acylphosphatase/BLUF domain-like"/>
    <property type="match status" value="1"/>
</dbReference>
<evidence type="ECO:0000256" key="6">
    <source>
        <dbReference type="ARBA" id="ARBA00022833"/>
    </source>
</evidence>
<comment type="function">
    <text evidence="8">Involved in the maturation of [NiFe] hydrogenases. Along with HypE, it catalyzes the synthesis of the CN ligands of the active site iron of [NiFe]-hydrogenases. HypF functions as a carbamoyl transferase using carbamoylphosphate as a substrate and transferring the carboxamido moiety in an ATP-dependent reaction to the thiolate of the C-terminal cysteine of HypE yielding a protein-S-carboxamide.</text>
</comment>